<dbReference type="PROSITE" id="PS50110">
    <property type="entry name" value="RESPONSE_REGULATORY"/>
    <property type="match status" value="1"/>
</dbReference>
<keyword evidence="1" id="KW-0597">Phosphoprotein</keyword>
<dbReference type="Proteomes" id="UP000636453">
    <property type="component" value="Unassembled WGS sequence"/>
</dbReference>
<dbReference type="InterPro" id="IPR052340">
    <property type="entry name" value="RNase_Y/CdgJ"/>
</dbReference>
<name>A0A918YXI7_9GAMM</name>
<dbReference type="SMART" id="SM00448">
    <property type="entry name" value="REC"/>
    <property type="match status" value="1"/>
</dbReference>
<reference evidence="4" key="2">
    <citation type="submission" date="2020-09" db="EMBL/GenBank/DDBJ databases">
        <authorList>
            <person name="Sun Q."/>
            <person name="Kim S."/>
        </authorList>
    </citation>
    <scope>NUCLEOTIDE SEQUENCE</scope>
    <source>
        <strain evidence="4">KCTC 32020</strain>
    </source>
</reference>
<accession>A0A918YXI7</accession>
<comment type="caution">
    <text evidence="4">The sequence shown here is derived from an EMBL/GenBank/DDBJ whole genome shotgun (WGS) entry which is preliminary data.</text>
</comment>
<dbReference type="RefSeq" id="WP_186760909.1">
    <property type="nucleotide sequence ID" value="NZ_BNCF01000002.1"/>
</dbReference>
<dbReference type="PANTHER" id="PTHR33525:SF6">
    <property type="entry name" value="HDOD DOMAIN-CONTAINING PROTEIN"/>
    <property type="match status" value="1"/>
</dbReference>
<gene>
    <name evidence="4" type="ORF">GCM10007167_06870</name>
</gene>
<evidence type="ECO:0000313" key="5">
    <source>
        <dbReference type="Proteomes" id="UP000636453"/>
    </source>
</evidence>
<dbReference type="Pfam" id="PF08668">
    <property type="entry name" value="HDOD"/>
    <property type="match status" value="1"/>
</dbReference>
<dbReference type="InterPro" id="IPR001789">
    <property type="entry name" value="Sig_transdc_resp-reg_receiver"/>
</dbReference>
<reference evidence="4" key="1">
    <citation type="journal article" date="2014" name="Int. J. Syst. Evol. Microbiol.">
        <title>Complete genome sequence of Corynebacterium casei LMG S-19264T (=DSM 44701T), isolated from a smear-ripened cheese.</title>
        <authorList>
            <consortium name="US DOE Joint Genome Institute (JGI-PGF)"/>
            <person name="Walter F."/>
            <person name="Albersmeier A."/>
            <person name="Kalinowski J."/>
            <person name="Ruckert C."/>
        </authorList>
    </citation>
    <scope>NUCLEOTIDE SEQUENCE</scope>
    <source>
        <strain evidence="4">KCTC 32020</strain>
    </source>
</reference>
<feature type="domain" description="HDOD" evidence="3">
    <location>
        <begin position="140"/>
        <end position="276"/>
    </location>
</feature>
<evidence type="ECO:0008006" key="6">
    <source>
        <dbReference type="Google" id="ProtNLM"/>
    </source>
</evidence>
<dbReference type="GO" id="GO:0000160">
    <property type="term" value="P:phosphorelay signal transduction system"/>
    <property type="evidence" value="ECO:0007669"/>
    <property type="project" value="InterPro"/>
</dbReference>
<dbReference type="InterPro" id="IPR011006">
    <property type="entry name" value="CheY-like_superfamily"/>
</dbReference>
<dbReference type="EMBL" id="BNCF01000002">
    <property type="protein sequence ID" value="GHE27924.1"/>
    <property type="molecule type" value="Genomic_DNA"/>
</dbReference>
<feature type="modified residue" description="4-aspartylphosphate" evidence="1">
    <location>
        <position position="55"/>
    </location>
</feature>
<dbReference type="PANTHER" id="PTHR33525">
    <property type="match status" value="1"/>
</dbReference>
<evidence type="ECO:0000259" key="3">
    <source>
        <dbReference type="PROSITE" id="PS51833"/>
    </source>
</evidence>
<dbReference type="Gene3D" id="3.40.50.2300">
    <property type="match status" value="1"/>
</dbReference>
<proteinExistence type="predicted"/>
<dbReference type="AlphaFoldDB" id="A0A918YXI7"/>
<protein>
    <recommendedName>
        <fullName evidence="6">HDOD domain-containing protein</fullName>
    </recommendedName>
</protein>
<evidence type="ECO:0000256" key="1">
    <source>
        <dbReference type="PROSITE-ProRule" id="PRU00169"/>
    </source>
</evidence>
<dbReference type="SUPFAM" id="SSF109604">
    <property type="entry name" value="HD-domain/PDEase-like"/>
    <property type="match status" value="1"/>
</dbReference>
<dbReference type="InterPro" id="IPR013976">
    <property type="entry name" value="HDOD"/>
</dbReference>
<dbReference type="Pfam" id="PF00072">
    <property type="entry name" value="Response_reg"/>
    <property type="match status" value="1"/>
</dbReference>
<dbReference type="Gene3D" id="1.10.3210.10">
    <property type="entry name" value="Hypothetical protein af1432"/>
    <property type="match status" value="1"/>
</dbReference>
<feature type="domain" description="Response regulatory" evidence="2">
    <location>
        <begin position="4"/>
        <end position="119"/>
    </location>
</feature>
<dbReference type="PROSITE" id="PS51833">
    <property type="entry name" value="HDOD"/>
    <property type="match status" value="1"/>
</dbReference>
<organism evidence="4 5">
    <name type="scientific">Vulcaniibacterium thermophilum</name>
    <dbReference type="NCBI Taxonomy" id="1169913"/>
    <lineage>
        <taxon>Bacteria</taxon>
        <taxon>Pseudomonadati</taxon>
        <taxon>Pseudomonadota</taxon>
        <taxon>Gammaproteobacteria</taxon>
        <taxon>Lysobacterales</taxon>
        <taxon>Lysobacteraceae</taxon>
        <taxon>Vulcaniibacterium</taxon>
    </lineage>
</organism>
<sequence>MKKRILFVDDEPALLDALRGRLHHQRAAWDMTFVASGEAALAALEQAPFDVIVCDMRMPGMDGAALLATASERWPQTVRIVLSGYASEELTLRLVPVAHQYLSKPCDAAQLENVIERCLQVRQLIADPAVREVAGRIRTLPALPRTYARLRQVMNRDDIDVKEVAAIVGADSVVAAKVLQVVNSAFFRLARPITRIEQAIVYLGFGAIRNLALSAEVFSRWRASRLPRGFDPAKLQAHAHAVAAAAVALAWRTPLQDDAMLAGLLHEIGLLVLAQE</sequence>
<keyword evidence="5" id="KW-1185">Reference proteome</keyword>
<evidence type="ECO:0000259" key="2">
    <source>
        <dbReference type="PROSITE" id="PS50110"/>
    </source>
</evidence>
<evidence type="ECO:0000313" key="4">
    <source>
        <dbReference type="EMBL" id="GHE27924.1"/>
    </source>
</evidence>
<dbReference type="SUPFAM" id="SSF52172">
    <property type="entry name" value="CheY-like"/>
    <property type="match status" value="1"/>
</dbReference>